<dbReference type="Pfam" id="PF07690">
    <property type="entry name" value="MFS_1"/>
    <property type="match status" value="1"/>
</dbReference>
<evidence type="ECO:0000313" key="9">
    <source>
        <dbReference type="Proteomes" id="UP000823632"/>
    </source>
</evidence>
<dbReference type="PANTHER" id="PTHR19432:SF35">
    <property type="entry name" value="SOLUTE CARRIER FAMILY 45 MEMBER 3 ISOFORM X1"/>
    <property type="match status" value="1"/>
</dbReference>
<feature type="transmembrane region" description="Helical" evidence="6">
    <location>
        <begin position="195"/>
        <end position="215"/>
    </location>
</feature>
<evidence type="ECO:0000313" key="8">
    <source>
        <dbReference type="EMBL" id="MBO8431583.1"/>
    </source>
</evidence>
<dbReference type="InterPro" id="IPR020846">
    <property type="entry name" value="MFS_dom"/>
</dbReference>
<dbReference type="EMBL" id="JADIND010000208">
    <property type="protein sequence ID" value="MBO8431583.1"/>
    <property type="molecule type" value="Genomic_DNA"/>
</dbReference>
<feature type="transmembrane region" description="Helical" evidence="6">
    <location>
        <begin position="438"/>
        <end position="457"/>
    </location>
</feature>
<dbReference type="Proteomes" id="UP000823632">
    <property type="component" value="Unassembled WGS sequence"/>
</dbReference>
<feature type="transmembrane region" description="Helical" evidence="6">
    <location>
        <begin position="397"/>
        <end position="418"/>
    </location>
</feature>
<evidence type="ECO:0000256" key="3">
    <source>
        <dbReference type="ARBA" id="ARBA00022692"/>
    </source>
</evidence>
<dbReference type="Gene3D" id="1.20.1250.20">
    <property type="entry name" value="MFS general substrate transporter like domains"/>
    <property type="match status" value="2"/>
</dbReference>
<keyword evidence="3 6" id="KW-0812">Transmembrane</keyword>
<dbReference type="GO" id="GO:0008506">
    <property type="term" value="F:sucrose:proton symporter activity"/>
    <property type="evidence" value="ECO:0007669"/>
    <property type="project" value="TreeGrafter"/>
</dbReference>
<proteinExistence type="predicted"/>
<evidence type="ECO:0000259" key="7">
    <source>
        <dbReference type="PROSITE" id="PS50850"/>
    </source>
</evidence>
<sequence>MEENNNLKRFTTAQFLNFCLGFFGLQFAWQMRIILSGPVTEGLGASPFIYGLIWLAGPFTGMVVQPLIGALSDKTVSPFGRRRPYLLGGALLASIALWIFPNSEYVANAIHNVTGLHLPACTALLIAAVMIWIIDACVNVAQGPYRALIPDVVVPEQHSIANSYISLAIGLGSVVAAGTAPFLKWAFNYQMSIPAQFIMAALAFTLGMLWTCITIKEHQTKKDMIKDVATAEIKEDTFIDALKNFFALSPEVSKICIMQFFTWIGTMCMMIFFTQYSVHTIYSVPDLSSVSDEISNYYANATLIGTNFSSICFAIFNLICFLVAIPIGVLSAKYGNKRVHIISLITMILAYLGMAFSSSPKVVAFMMGVAGIGWASICALPFAMLSQYIKKGTEGSVMGIFNIFIAGPQVFVCTLVAWFISKCIIKLDDGLINYHWEYVFIVGAICLAVAALITHSVKEKRE</sequence>
<dbReference type="PANTHER" id="PTHR19432">
    <property type="entry name" value="SUGAR TRANSPORTER"/>
    <property type="match status" value="1"/>
</dbReference>
<evidence type="ECO:0000256" key="4">
    <source>
        <dbReference type="ARBA" id="ARBA00022989"/>
    </source>
</evidence>
<feature type="transmembrane region" description="Helical" evidence="6">
    <location>
        <begin position="161"/>
        <end position="183"/>
    </location>
</feature>
<evidence type="ECO:0000256" key="5">
    <source>
        <dbReference type="ARBA" id="ARBA00023136"/>
    </source>
</evidence>
<evidence type="ECO:0000256" key="6">
    <source>
        <dbReference type="SAM" id="Phobius"/>
    </source>
</evidence>
<dbReference type="InterPro" id="IPR036259">
    <property type="entry name" value="MFS_trans_sf"/>
</dbReference>
<organism evidence="8 9">
    <name type="scientific">Candidatus Scatousia excrementipullorum</name>
    <dbReference type="NCBI Taxonomy" id="2840936"/>
    <lineage>
        <taxon>Bacteria</taxon>
        <taxon>Candidatus Scatousia</taxon>
    </lineage>
</organism>
<feature type="transmembrane region" description="Helical" evidence="6">
    <location>
        <begin position="84"/>
        <end position="101"/>
    </location>
</feature>
<feature type="transmembrane region" description="Helical" evidence="6">
    <location>
        <begin position="362"/>
        <end position="385"/>
    </location>
</feature>
<feature type="transmembrane region" description="Helical" evidence="6">
    <location>
        <begin position="298"/>
        <end position="327"/>
    </location>
</feature>
<feature type="transmembrane region" description="Helical" evidence="6">
    <location>
        <begin position="339"/>
        <end position="356"/>
    </location>
</feature>
<feature type="transmembrane region" description="Helical" evidence="6">
    <location>
        <begin position="49"/>
        <end position="72"/>
    </location>
</feature>
<evidence type="ECO:0000256" key="1">
    <source>
        <dbReference type="ARBA" id="ARBA00004141"/>
    </source>
</evidence>
<name>A0A9D9DQ43_9BACT</name>
<keyword evidence="5 6" id="KW-0472">Membrane</keyword>
<dbReference type="InterPro" id="IPR011701">
    <property type="entry name" value="MFS"/>
</dbReference>
<dbReference type="SUPFAM" id="SSF103473">
    <property type="entry name" value="MFS general substrate transporter"/>
    <property type="match status" value="1"/>
</dbReference>
<protein>
    <submittedName>
        <fullName evidence="8">MFS transporter</fullName>
    </submittedName>
</protein>
<comment type="subcellular location">
    <subcellularLocation>
        <location evidence="1">Membrane</location>
        <topology evidence="1">Multi-pass membrane protein</topology>
    </subcellularLocation>
</comment>
<accession>A0A9D9DQ43</accession>
<dbReference type="GO" id="GO:0016020">
    <property type="term" value="C:membrane"/>
    <property type="evidence" value="ECO:0007669"/>
    <property type="project" value="UniProtKB-SubCell"/>
</dbReference>
<reference evidence="8" key="1">
    <citation type="submission" date="2020-10" db="EMBL/GenBank/DDBJ databases">
        <authorList>
            <person name="Gilroy R."/>
        </authorList>
    </citation>
    <scope>NUCLEOTIDE SEQUENCE</scope>
    <source>
        <strain evidence="8">10192</strain>
    </source>
</reference>
<dbReference type="PROSITE" id="PS50850">
    <property type="entry name" value="MFS"/>
    <property type="match status" value="1"/>
</dbReference>
<keyword evidence="4 6" id="KW-1133">Transmembrane helix</keyword>
<gene>
    <name evidence="8" type="ORF">IAC76_09375</name>
</gene>
<feature type="transmembrane region" description="Helical" evidence="6">
    <location>
        <begin position="12"/>
        <end position="29"/>
    </location>
</feature>
<feature type="domain" description="Major facilitator superfamily (MFS) profile" evidence="7">
    <location>
        <begin position="263"/>
        <end position="462"/>
    </location>
</feature>
<evidence type="ECO:0000256" key="2">
    <source>
        <dbReference type="ARBA" id="ARBA00022448"/>
    </source>
</evidence>
<feature type="transmembrane region" description="Helical" evidence="6">
    <location>
        <begin position="116"/>
        <end position="141"/>
    </location>
</feature>
<feature type="transmembrane region" description="Helical" evidence="6">
    <location>
        <begin position="260"/>
        <end position="278"/>
    </location>
</feature>
<dbReference type="AlphaFoldDB" id="A0A9D9DQ43"/>
<reference evidence="8" key="2">
    <citation type="journal article" date="2021" name="PeerJ">
        <title>Extensive microbial diversity within the chicken gut microbiome revealed by metagenomics and culture.</title>
        <authorList>
            <person name="Gilroy R."/>
            <person name="Ravi A."/>
            <person name="Getino M."/>
            <person name="Pursley I."/>
            <person name="Horton D.L."/>
            <person name="Alikhan N.F."/>
            <person name="Baker D."/>
            <person name="Gharbi K."/>
            <person name="Hall N."/>
            <person name="Watson M."/>
            <person name="Adriaenssens E.M."/>
            <person name="Foster-Nyarko E."/>
            <person name="Jarju S."/>
            <person name="Secka A."/>
            <person name="Antonio M."/>
            <person name="Oren A."/>
            <person name="Chaudhuri R.R."/>
            <person name="La Ragione R."/>
            <person name="Hildebrand F."/>
            <person name="Pallen M.J."/>
        </authorList>
    </citation>
    <scope>NUCLEOTIDE SEQUENCE</scope>
    <source>
        <strain evidence="8">10192</strain>
    </source>
</reference>
<comment type="caution">
    <text evidence="8">The sequence shown here is derived from an EMBL/GenBank/DDBJ whole genome shotgun (WGS) entry which is preliminary data.</text>
</comment>
<keyword evidence="2" id="KW-0813">Transport</keyword>